<reference evidence="1" key="1">
    <citation type="submission" date="2019-04" db="EMBL/GenBank/DDBJ databases">
        <title>Evolution of Biomass-Degrading Anaerobic Consortia Revealed by Metagenomics.</title>
        <authorList>
            <person name="Peng X."/>
        </authorList>
    </citation>
    <scope>NUCLEOTIDE SEQUENCE</scope>
    <source>
        <strain evidence="1">SIG18</strain>
    </source>
</reference>
<name>A0A8T3VEP8_9EURY</name>
<dbReference type="AlphaFoldDB" id="A0A8T3VEP8"/>
<protein>
    <submittedName>
        <fullName evidence="1">Uncharacterized protein</fullName>
    </submittedName>
</protein>
<dbReference type="EMBL" id="SUTK01000016">
    <property type="protein sequence ID" value="MBE6501724.1"/>
    <property type="molecule type" value="Genomic_DNA"/>
</dbReference>
<sequence>MKTFNTGKVSFEYPTSWEVEKADILSNPDCIATLSKGQDNLINAVMFPTATNLEDYKIFMEDALSDDGGVILASDFVEIAGMDAIKLHANMDTPEINFDIHTYVFIENGEIFIFEMRTLDVSGESESEFKDIISSFKILK</sequence>
<evidence type="ECO:0000313" key="1">
    <source>
        <dbReference type="EMBL" id="MBE6501724.1"/>
    </source>
</evidence>
<dbReference type="Proteomes" id="UP000783037">
    <property type="component" value="Unassembled WGS sequence"/>
</dbReference>
<proteinExistence type="predicted"/>
<gene>
    <name evidence="1" type="ORF">E7Z79_04710</name>
</gene>
<dbReference type="RefSeq" id="WP_303738827.1">
    <property type="nucleotide sequence ID" value="NZ_SUTK01000016.1"/>
</dbReference>
<organism evidence="1 2">
    <name type="scientific">Methanobrevibacter thaueri</name>
    <dbReference type="NCBI Taxonomy" id="190975"/>
    <lineage>
        <taxon>Archaea</taxon>
        <taxon>Methanobacteriati</taxon>
        <taxon>Methanobacteriota</taxon>
        <taxon>Methanomada group</taxon>
        <taxon>Methanobacteria</taxon>
        <taxon>Methanobacteriales</taxon>
        <taxon>Methanobacteriaceae</taxon>
        <taxon>Methanobrevibacter</taxon>
    </lineage>
</organism>
<evidence type="ECO:0000313" key="2">
    <source>
        <dbReference type="Proteomes" id="UP000783037"/>
    </source>
</evidence>
<comment type="caution">
    <text evidence="1">The sequence shown here is derived from an EMBL/GenBank/DDBJ whole genome shotgun (WGS) entry which is preliminary data.</text>
</comment>
<accession>A0A8T3VEP8</accession>